<reference key="2">
    <citation type="submission" date="2011-02" db="EMBL/GenBank/DDBJ databases">
        <title>Genome sequence of Microbacterium testaceum StLB037.</title>
        <authorList>
            <person name="Morohoshi T."/>
            <person name="Wang W.Z."/>
            <person name="Someya N."/>
            <person name="Ikeda T."/>
        </authorList>
    </citation>
    <scope>NUCLEOTIDE SEQUENCE</scope>
    <source>
        <strain>StLB037</strain>
    </source>
</reference>
<feature type="transmembrane region" description="Helical" evidence="6">
    <location>
        <begin position="364"/>
        <end position="384"/>
    </location>
</feature>
<dbReference type="InterPro" id="IPR001750">
    <property type="entry name" value="ND/Mrp_TM"/>
</dbReference>
<feature type="transmembrane region" description="Helical" evidence="6">
    <location>
        <begin position="94"/>
        <end position="112"/>
    </location>
</feature>
<dbReference type="GO" id="GO:0008137">
    <property type="term" value="F:NADH dehydrogenase (ubiquinone) activity"/>
    <property type="evidence" value="ECO:0007669"/>
    <property type="project" value="InterPro"/>
</dbReference>
<feature type="transmembrane region" description="Helical" evidence="6">
    <location>
        <begin position="6"/>
        <end position="24"/>
    </location>
</feature>
<dbReference type="KEGG" id="mts:MTES_1381"/>
<feature type="transmembrane region" description="Helical" evidence="6">
    <location>
        <begin position="176"/>
        <end position="200"/>
    </location>
</feature>
<organism evidence="8 9">
    <name type="scientific">Microbacterium testaceum (strain StLB037)</name>
    <dbReference type="NCBI Taxonomy" id="979556"/>
    <lineage>
        <taxon>Bacteria</taxon>
        <taxon>Bacillati</taxon>
        <taxon>Actinomycetota</taxon>
        <taxon>Actinomycetes</taxon>
        <taxon>Micrococcales</taxon>
        <taxon>Microbacteriaceae</taxon>
        <taxon>Microbacterium</taxon>
    </lineage>
</organism>
<feature type="transmembrane region" description="Helical" evidence="6">
    <location>
        <begin position="62"/>
        <end position="82"/>
    </location>
</feature>
<dbReference type="STRING" id="979556.MTES_1381"/>
<evidence type="ECO:0000259" key="7">
    <source>
        <dbReference type="Pfam" id="PF00361"/>
    </source>
</evidence>
<name>E8N7T9_MICTS</name>
<feature type="transmembrane region" description="Helical" evidence="6">
    <location>
        <begin position="118"/>
        <end position="138"/>
    </location>
</feature>
<evidence type="ECO:0000256" key="4">
    <source>
        <dbReference type="ARBA" id="ARBA00023136"/>
    </source>
</evidence>
<dbReference type="HOGENOM" id="CLU_007100_11_1_11"/>
<dbReference type="PRINTS" id="PR01434">
    <property type="entry name" value="NADHDHGNASE5"/>
</dbReference>
<feature type="transmembrane region" description="Helical" evidence="6">
    <location>
        <begin position="247"/>
        <end position="269"/>
    </location>
</feature>
<evidence type="ECO:0000256" key="1">
    <source>
        <dbReference type="ARBA" id="ARBA00004127"/>
    </source>
</evidence>
<keyword evidence="2 5" id="KW-0812">Transmembrane</keyword>
<feature type="transmembrane region" description="Helical" evidence="6">
    <location>
        <begin position="36"/>
        <end position="56"/>
    </location>
</feature>
<keyword evidence="4 6" id="KW-0472">Membrane</keyword>
<dbReference type="GO" id="GO:0003954">
    <property type="term" value="F:NADH dehydrogenase activity"/>
    <property type="evidence" value="ECO:0007669"/>
    <property type="project" value="TreeGrafter"/>
</dbReference>
<feature type="transmembrane region" description="Helical" evidence="6">
    <location>
        <begin position="150"/>
        <end position="170"/>
    </location>
</feature>
<protein>
    <submittedName>
        <fullName evidence="8">NADH:ubiquinone oxidoreductase subunit 5 (Chain L)/Multisubunit Na+/H+ antiporter, MnhA subunit</fullName>
    </submittedName>
</protein>
<accession>E8N7T9</accession>
<feature type="domain" description="NADH:quinone oxidoreductase/Mrp antiporter transmembrane" evidence="7">
    <location>
        <begin position="112"/>
        <end position="325"/>
    </location>
</feature>
<evidence type="ECO:0000256" key="6">
    <source>
        <dbReference type="SAM" id="Phobius"/>
    </source>
</evidence>
<reference evidence="8 9" key="1">
    <citation type="journal article" date="2011" name="J. Bacteriol.">
        <title>Genome sequence of Microbacterium testaceum StLB037, an N-acylhomoserine lactone-degrading bacterium isolated from potato leaves.</title>
        <authorList>
            <person name="Morohoshi T."/>
            <person name="Wang W.-Z."/>
            <person name="Someya N."/>
            <person name="Ikeda T."/>
        </authorList>
    </citation>
    <scope>NUCLEOTIDE SEQUENCE [LARGE SCALE GENOMIC DNA]</scope>
    <source>
        <strain evidence="8 9">StLB037</strain>
    </source>
</reference>
<comment type="subcellular location">
    <subcellularLocation>
        <location evidence="1">Endomembrane system</location>
        <topology evidence="1">Multi-pass membrane protein</topology>
    </subcellularLocation>
    <subcellularLocation>
        <location evidence="5">Membrane</location>
        <topology evidence="5">Multi-pass membrane protein</topology>
    </subcellularLocation>
</comment>
<feature type="transmembrane region" description="Helical" evidence="6">
    <location>
        <begin position="221"/>
        <end position="241"/>
    </location>
</feature>
<dbReference type="Pfam" id="PF00361">
    <property type="entry name" value="Proton_antipo_M"/>
    <property type="match status" value="1"/>
</dbReference>
<feature type="transmembrane region" description="Helical" evidence="6">
    <location>
        <begin position="308"/>
        <end position="326"/>
    </location>
</feature>
<feature type="transmembrane region" description="Helical" evidence="6">
    <location>
        <begin position="396"/>
        <end position="416"/>
    </location>
</feature>
<keyword evidence="3 6" id="KW-1133">Transmembrane helix</keyword>
<proteinExistence type="predicted"/>
<dbReference type="eggNOG" id="COG1009">
    <property type="taxonomic scope" value="Bacteria"/>
</dbReference>
<dbReference type="Proteomes" id="UP000008975">
    <property type="component" value="Chromosome"/>
</dbReference>
<feature type="transmembrane region" description="Helical" evidence="6">
    <location>
        <begin position="422"/>
        <end position="447"/>
    </location>
</feature>
<feature type="transmembrane region" description="Helical" evidence="6">
    <location>
        <begin position="281"/>
        <end position="302"/>
    </location>
</feature>
<dbReference type="InterPro" id="IPR003945">
    <property type="entry name" value="NU5C-like"/>
</dbReference>
<evidence type="ECO:0000313" key="9">
    <source>
        <dbReference type="Proteomes" id="UP000008975"/>
    </source>
</evidence>
<evidence type="ECO:0000256" key="2">
    <source>
        <dbReference type="ARBA" id="ARBA00022692"/>
    </source>
</evidence>
<evidence type="ECO:0000256" key="5">
    <source>
        <dbReference type="RuleBase" id="RU000320"/>
    </source>
</evidence>
<dbReference type="PANTHER" id="PTHR42829:SF1">
    <property type="entry name" value="INORGANIC CARBON TRANSPORTER SUBUNIT DABB-RELATED"/>
    <property type="match status" value="1"/>
</dbReference>
<dbReference type="GO" id="GO:0012505">
    <property type="term" value="C:endomembrane system"/>
    <property type="evidence" value="ECO:0007669"/>
    <property type="project" value="UniProtKB-SubCell"/>
</dbReference>
<feature type="transmembrane region" description="Helical" evidence="6">
    <location>
        <begin position="338"/>
        <end position="358"/>
    </location>
</feature>
<gene>
    <name evidence="8" type="ordered locus">MTES_1381</name>
</gene>
<evidence type="ECO:0000256" key="3">
    <source>
        <dbReference type="ARBA" id="ARBA00022989"/>
    </source>
</evidence>
<evidence type="ECO:0000313" key="8">
    <source>
        <dbReference type="EMBL" id="BAJ74345.1"/>
    </source>
</evidence>
<dbReference type="AlphaFoldDB" id="E8N7T9"/>
<dbReference type="GO" id="GO:0016020">
    <property type="term" value="C:membrane"/>
    <property type="evidence" value="ECO:0007669"/>
    <property type="project" value="UniProtKB-SubCell"/>
</dbReference>
<sequence length="492" mass="48787">MLRMSPLAPLLTAALLAAVIAALLPDATRHRTPGSLAVWPGVAAAALATLGLAGALAERTDVAGAALALLIVALTVVVQVYASRNLRGDPRARSFFALSLLAALGSTTAIAADDVVLLAVGWTLSTLSVIALIASGGSGPQTRIAVRRSAVALLIGDAALWAAVVVATASTGSISLAALGSLEGTSAALVGALVAIAAIARAGSFPLHGWLPATAATTTPVSALLHAGFVNAGALLLLRFSAVPSDLGPWIAGIAGAITLVVATLAMLTRADVKGRLVHSTAAQMGFLLLACALGAYGLAFVHVIGHALFKASLFLGAGSAVEHALRERALPRPTPSRVGGVVGTAVVLAAAAIAVAASDAFAHPPAALLLFAITTATVAGARIGASSARVSTRAGLLLTLALAVVGYVAVVFPGAEALVPVAGAAVLPWGVTVAVFLIAAASLLAIRSARPLSDRIFAFALAWGRPPLGAPTTPSWASASAGGPLEYRRVS</sequence>
<dbReference type="PANTHER" id="PTHR42829">
    <property type="entry name" value="NADH-UBIQUINONE OXIDOREDUCTASE CHAIN 5"/>
    <property type="match status" value="1"/>
</dbReference>
<dbReference type="GO" id="GO:0015990">
    <property type="term" value="P:electron transport coupled proton transport"/>
    <property type="evidence" value="ECO:0007669"/>
    <property type="project" value="TreeGrafter"/>
</dbReference>
<dbReference type="GO" id="GO:0042773">
    <property type="term" value="P:ATP synthesis coupled electron transport"/>
    <property type="evidence" value="ECO:0007669"/>
    <property type="project" value="InterPro"/>
</dbReference>
<dbReference type="EMBL" id="AP012052">
    <property type="protein sequence ID" value="BAJ74345.1"/>
    <property type="molecule type" value="Genomic_DNA"/>
</dbReference>